<evidence type="ECO:0000256" key="4">
    <source>
        <dbReference type="ARBA" id="ARBA00023163"/>
    </source>
</evidence>
<dbReference type="GO" id="GO:0003677">
    <property type="term" value="F:DNA binding"/>
    <property type="evidence" value="ECO:0007669"/>
    <property type="project" value="UniProtKB-KW"/>
</dbReference>
<dbReference type="PROSITE" id="PS50931">
    <property type="entry name" value="HTH_LYSR"/>
    <property type="match status" value="1"/>
</dbReference>
<dbReference type="Pfam" id="PF03466">
    <property type="entry name" value="LysR_substrate"/>
    <property type="match status" value="1"/>
</dbReference>
<dbReference type="InterPro" id="IPR005119">
    <property type="entry name" value="LysR_subst-bd"/>
</dbReference>
<keyword evidence="8" id="KW-1185">Reference proteome</keyword>
<evidence type="ECO:0000256" key="2">
    <source>
        <dbReference type="ARBA" id="ARBA00023015"/>
    </source>
</evidence>
<dbReference type="PRINTS" id="PR00039">
    <property type="entry name" value="HTHLYSR"/>
</dbReference>
<keyword evidence="4" id="KW-0804">Transcription</keyword>
<feature type="domain" description="HTH lysR-type" evidence="6">
    <location>
        <begin position="23"/>
        <end position="80"/>
    </location>
</feature>
<dbReference type="InterPro" id="IPR036388">
    <property type="entry name" value="WH-like_DNA-bd_sf"/>
</dbReference>
<dbReference type="GO" id="GO:0003700">
    <property type="term" value="F:DNA-binding transcription factor activity"/>
    <property type="evidence" value="ECO:0007669"/>
    <property type="project" value="InterPro"/>
</dbReference>
<dbReference type="CDD" id="cd05466">
    <property type="entry name" value="PBP2_LTTR_substrate"/>
    <property type="match status" value="1"/>
</dbReference>
<keyword evidence="3" id="KW-0238">DNA-binding</keyword>
<dbReference type="PANTHER" id="PTHR30346:SF28">
    <property type="entry name" value="HTH-TYPE TRANSCRIPTIONAL REGULATOR CYNR"/>
    <property type="match status" value="1"/>
</dbReference>
<dbReference type="InterPro" id="IPR036390">
    <property type="entry name" value="WH_DNA-bd_sf"/>
</dbReference>
<dbReference type="RefSeq" id="WP_096197951.1">
    <property type="nucleotide sequence ID" value="NZ_JBQQJY010000001.1"/>
</dbReference>
<dbReference type="GO" id="GO:0032993">
    <property type="term" value="C:protein-DNA complex"/>
    <property type="evidence" value="ECO:0007669"/>
    <property type="project" value="TreeGrafter"/>
</dbReference>
<evidence type="ECO:0000313" key="7">
    <source>
        <dbReference type="EMBL" id="PCC37707.1"/>
    </source>
</evidence>
<organism evidence="7 8">
    <name type="scientific">Brachybacterium alimentarium</name>
    <dbReference type="NCBI Taxonomy" id="47845"/>
    <lineage>
        <taxon>Bacteria</taxon>
        <taxon>Bacillati</taxon>
        <taxon>Actinomycetota</taxon>
        <taxon>Actinomycetes</taxon>
        <taxon>Micrococcales</taxon>
        <taxon>Dermabacteraceae</taxon>
        <taxon>Brachybacterium</taxon>
    </lineage>
</organism>
<accession>A0A2A3YEJ9</accession>
<dbReference type="SUPFAM" id="SSF46785">
    <property type="entry name" value="Winged helix' DNA-binding domain"/>
    <property type="match status" value="1"/>
</dbReference>
<dbReference type="EMBL" id="NRGR01000043">
    <property type="protein sequence ID" value="PCC37707.1"/>
    <property type="molecule type" value="Genomic_DNA"/>
</dbReference>
<evidence type="ECO:0000259" key="6">
    <source>
        <dbReference type="PROSITE" id="PS50931"/>
    </source>
</evidence>
<reference evidence="7 8" key="1">
    <citation type="journal article" date="2017" name="Elife">
        <title>Extensive horizontal gene transfer in cheese-associated bacteria.</title>
        <authorList>
            <person name="Bonham K.S."/>
            <person name="Wolfe B.E."/>
            <person name="Dutton R.J."/>
        </authorList>
    </citation>
    <scope>NUCLEOTIDE SEQUENCE [LARGE SCALE GENOMIC DNA]</scope>
    <source>
        <strain evidence="7 8">341_9</strain>
    </source>
</reference>
<dbReference type="AlphaFoldDB" id="A0A2A3YEJ9"/>
<gene>
    <name evidence="7" type="ORF">CIK66_18010</name>
</gene>
<dbReference type="Proteomes" id="UP000218598">
    <property type="component" value="Unassembled WGS sequence"/>
</dbReference>
<comment type="similarity">
    <text evidence="1">Belongs to the LysR transcriptional regulatory family.</text>
</comment>
<evidence type="ECO:0000256" key="3">
    <source>
        <dbReference type="ARBA" id="ARBA00023125"/>
    </source>
</evidence>
<evidence type="ECO:0000256" key="1">
    <source>
        <dbReference type="ARBA" id="ARBA00009437"/>
    </source>
</evidence>
<dbReference type="OrthoDB" id="3636008at2"/>
<comment type="caution">
    <text evidence="7">The sequence shown here is derived from an EMBL/GenBank/DDBJ whole genome shotgun (WGS) entry which is preliminary data.</text>
</comment>
<sequence length="325" mass="33687">MIGSAERDEEALPPPARGRGVAPSLGQVEAMIAVIDHGSFTAAAEALQISQPSLSRRIHTLEEALGLLLFAPVGRRMEVTESGRGVVAAGRRALAEMGSIEAMAASARSLTTGSLRVAGLPSLVASIVTDLVGRFHRAHPGVRVEVFTVDDAEELFDAVRVGRADAAAGVIDRVPADLAVTPLPAQQFAAVLPTAEGAVGDEAPLAAEDLADRTLVTLPRGTSIRQLTDSVYRSLGVVASRVITTTQRDSLVPLSVAADGVTLVPEVLARTAPAFGGRLVPLRSPVQRSIGIIHRPVAQANPALHGLMELMEPAEGDPPAGTPPV</sequence>
<evidence type="ECO:0000256" key="5">
    <source>
        <dbReference type="SAM" id="MobiDB-lite"/>
    </source>
</evidence>
<dbReference type="InterPro" id="IPR000847">
    <property type="entry name" value="LysR_HTH_N"/>
</dbReference>
<dbReference type="SUPFAM" id="SSF53850">
    <property type="entry name" value="Periplasmic binding protein-like II"/>
    <property type="match status" value="1"/>
</dbReference>
<dbReference type="PANTHER" id="PTHR30346">
    <property type="entry name" value="TRANSCRIPTIONAL DUAL REGULATOR HCAR-RELATED"/>
    <property type="match status" value="1"/>
</dbReference>
<name>A0A2A3YEJ9_9MICO</name>
<evidence type="ECO:0000313" key="8">
    <source>
        <dbReference type="Proteomes" id="UP000218598"/>
    </source>
</evidence>
<keyword evidence="2" id="KW-0805">Transcription regulation</keyword>
<dbReference type="Pfam" id="PF00126">
    <property type="entry name" value="HTH_1"/>
    <property type="match status" value="1"/>
</dbReference>
<proteinExistence type="inferred from homology"/>
<protein>
    <recommendedName>
        <fullName evidence="6">HTH lysR-type domain-containing protein</fullName>
    </recommendedName>
</protein>
<feature type="region of interest" description="Disordered" evidence="5">
    <location>
        <begin position="1"/>
        <end position="20"/>
    </location>
</feature>
<dbReference type="Gene3D" id="3.40.190.290">
    <property type="match status" value="1"/>
</dbReference>
<dbReference type="Gene3D" id="1.10.10.10">
    <property type="entry name" value="Winged helix-like DNA-binding domain superfamily/Winged helix DNA-binding domain"/>
    <property type="match status" value="1"/>
</dbReference>